<comment type="caution">
    <text evidence="1">Lacks conserved residue(s) required for the propagation of feature annotation.</text>
</comment>
<dbReference type="Proteomes" id="UP000324897">
    <property type="component" value="Unassembled WGS sequence"/>
</dbReference>
<accession>A0A5J9T3V5</accession>
<dbReference type="Gramene" id="TVU06073">
    <property type="protein sequence ID" value="TVU06073"/>
    <property type="gene ID" value="EJB05_49265"/>
</dbReference>
<dbReference type="GO" id="GO:0000160">
    <property type="term" value="P:phosphorelay signal transduction system"/>
    <property type="evidence" value="ECO:0007669"/>
    <property type="project" value="InterPro"/>
</dbReference>
<dbReference type="SUPFAM" id="SSF52172">
    <property type="entry name" value="CheY-like"/>
    <property type="match status" value="1"/>
</dbReference>
<evidence type="ECO:0000313" key="3">
    <source>
        <dbReference type="EMBL" id="TVU06073.1"/>
    </source>
</evidence>
<dbReference type="AlphaFoldDB" id="A0A5J9T3V5"/>
<evidence type="ECO:0000313" key="4">
    <source>
        <dbReference type="Proteomes" id="UP000324897"/>
    </source>
</evidence>
<protein>
    <recommendedName>
        <fullName evidence="2">Response regulatory domain-containing protein</fullName>
    </recommendedName>
</protein>
<dbReference type="InterPro" id="IPR011006">
    <property type="entry name" value="CheY-like_superfamily"/>
</dbReference>
<evidence type="ECO:0000259" key="2">
    <source>
        <dbReference type="PROSITE" id="PS50110"/>
    </source>
</evidence>
<sequence>MTAVVDRMLVTRVLNKSKESLKLTHLPVVITSTEEDPKMIEKCMEGGAKGFILKPINLDVDRRL</sequence>
<evidence type="ECO:0000256" key="1">
    <source>
        <dbReference type="PROSITE-ProRule" id="PRU00169"/>
    </source>
</evidence>
<name>A0A5J9T3V5_9POAL</name>
<feature type="non-terminal residue" evidence="3">
    <location>
        <position position="1"/>
    </location>
</feature>
<organism evidence="3 4">
    <name type="scientific">Eragrostis curvula</name>
    <name type="common">weeping love grass</name>
    <dbReference type="NCBI Taxonomy" id="38414"/>
    <lineage>
        <taxon>Eukaryota</taxon>
        <taxon>Viridiplantae</taxon>
        <taxon>Streptophyta</taxon>
        <taxon>Embryophyta</taxon>
        <taxon>Tracheophyta</taxon>
        <taxon>Spermatophyta</taxon>
        <taxon>Magnoliopsida</taxon>
        <taxon>Liliopsida</taxon>
        <taxon>Poales</taxon>
        <taxon>Poaceae</taxon>
        <taxon>PACMAD clade</taxon>
        <taxon>Chloridoideae</taxon>
        <taxon>Eragrostideae</taxon>
        <taxon>Eragrostidinae</taxon>
        <taxon>Eragrostis</taxon>
    </lineage>
</organism>
<dbReference type="InterPro" id="IPR001789">
    <property type="entry name" value="Sig_transdc_resp-reg_receiver"/>
</dbReference>
<keyword evidence="4" id="KW-1185">Reference proteome</keyword>
<proteinExistence type="predicted"/>
<comment type="caution">
    <text evidence="3">The sequence shown here is derived from an EMBL/GenBank/DDBJ whole genome shotgun (WGS) entry which is preliminary data.</text>
</comment>
<gene>
    <name evidence="3" type="ORF">EJB05_49265</name>
</gene>
<dbReference type="Gene3D" id="3.40.50.2300">
    <property type="match status" value="1"/>
</dbReference>
<reference evidence="3 4" key="1">
    <citation type="journal article" date="2019" name="Sci. Rep.">
        <title>A high-quality genome of Eragrostis curvula grass provides insights into Poaceae evolution and supports new strategies to enhance forage quality.</title>
        <authorList>
            <person name="Carballo J."/>
            <person name="Santos B.A.C.M."/>
            <person name="Zappacosta D."/>
            <person name="Garbus I."/>
            <person name="Selva J.P."/>
            <person name="Gallo C.A."/>
            <person name="Diaz A."/>
            <person name="Albertini E."/>
            <person name="Caccamo M."/>
            <person name="Echenique V."/>
        </authorList>
    </citation>
    <scope>NUCLEOTIDE SEQUENCE [LARGE SCALE GENOMIC DNA]</scope>
    <source>
        <strain evidence="4">cv. Victoria</strain>
        <tissue evidence="3">Leaf</tissue>
    </source>
</reference>
<dbReference type="PROSITE" id="PS50110">
    <property type="entry name" value="RESPONSE_REGULATORY"/>
    <property type="match status" value="1"/>
</dbReference>
<dbReference type="EMBL" id="RWGY01000051">
    <property type="protein sequence ID" value="TVU06073.1"/>
    <property type="molecule type" value="Genomic_DNA"/>
</dbReference>
<feature type="domain" description="Response regulatory" evidence="2">
    <location>
        <begin position="1"/>
        <end position="64"/>
    </location>
</feature>